<keyword evidence="4" id="KW-1185">Reference proteome</keyword>
<feature type="region of interest" description="Disordered" evidence="1">
    <location>
        <begin position="264"/>
        <end position="305"/>
    </location>
</feature>
<dbReference type="InterPro" id="IPR015940">
    <property type="entry name" value="UBA"/>
</dbReference>
<feature type="region of interest" description="Disordered" evidence="1">
    <location>
        <begin position="333"/>
        <end position="372"/>
    </location>
</feature>
<feature type="compositionally biased region" description="Polar residues" evidence="1">
    <location>
        <begin position="271"/>
        <end position="282"/>
    </location>
</feature>
<dbReference type="InterPro" id="IPR009060">
    <property type="entry name" value="UBA-like_sf"/>
</dbReference>
<feature type="compositionally biased region" description="Basic and acidic residues" evidence="1">
    <location>
        <begin position="50"/>
        <end position="59"/>
    </location>
</feature>
<evidence type="ECO:0000313" key="4">
    <source>
        <dbReference type="Proteomes" id="UP000800093"/>
    </source>
</evidence>
<dbReference type="CDD" id="cd14308">
    <property type="entry name" value="UBA_Mud1_like"/>
    <property type="match status" value="1"/>
</dbReference>
<feature type="region of interest" description="Disordered" evidence="1">
    <location>
        <begin position="452"/>
        <end position="496"/>
    </location>
</feature>
<dbReference type="Pfam" id="PF22562">
    <property type="entry name" value="UBA_7"/>
    <property type="match status" value="1"/>
</dbReference>
<dbReference type="Proteomes" id="UP000800093">
    <property type="component" value="Unassembled WGS sequence"/>
</dbReference>
<name>A0A9P4KDU7_9PLEO</name>
<comment type="caution">
    <text evidence="3">The sequence shown here is derived from an EMBL/GenBank/DDBJ whole genome shotgun (WGS) entry which is preliminary data.</text>
</comment>
<feature type="region of interest" description="Disordered" evidence="1">
    <location>
        <begin position="674"/>
        <end position="730"/>
    </location>
</feature>
<feature type="compositionally biased region" description="Low complexity" evidence="1">
    <location>
        <begin position="694"/>
        <end position="703"/>
    </location>
</feature>
<evidence type="ECO:0000259" key="2">
    <source>
        <dbReference type="PROSITE" id="PS50030"/>
    </source>
</evidence>
<gene>
    <name evidence="3" type="ORF">CC78DRAFT_566579</name>
</gene>
<feature type="region of interest" description="Disordered" evidence="1">
    <location>
        <begin position="1"/>
        <end position="117"/>
    </location>
</feature>
<evidence type="ECO:0000313" key="3">
    <source>
        <dbReference type="EMBL" id="KAF2266843.1"/>
    </source>
</evidence>
<dbReference type="AlphaFoldDB" id="A0A9P4KDU7"/>
<dbReference type="OrthoDB" id="5404794at2759"/>
<organism evidence="3 4">
    <name type="scientific">Lojkania enalia</name>
    <dbReference type="NCBI Taxonomy" id="147567"/>
    <lineage>
        <taxon>Eukaryota</taxon>
        <taxon>Fungi</taxon>
        <taxon>Dikarya</taxon>
        <taxon>Ascomycota</taxon>
        <taxon>Pezizomycotina</taxon>
        <taxon>Dothideomycetes</taxon>
        <taxon>Pleosporomycetidae</taxon>
        <taxon>Pleosporales</taxon>
        <taxon>Pleosporales incertae sedis</taxon>
        <taxon>Lojkania</taxon>
    </lineage>
</organism>
<dbReference type="SMART" id="SM00165">
    <property type="entry name" value="UBA"/>
    <property type="match status" value="1"/>
</dbReference>
<dbReference type="SUPFAM" id="SSF46934">
    <property type="entry name" value="UBA-like"/>
    <property type="match status" value="1"/>
</dbReference>
<dbReference type="Gene3D" id="1.10.8.10">
    <property type="entry name" value="DNA helicase RuvA subunit, C-terminal domain"/>
    <property type="match status" value="1"/>
</dbReference>
<proteinExistence type="predicted"/>
<protein>
    <recommendedName>
        <fullName evidence="2">UBA domain-containing protein</fullName>
    </recommendedName>
</protein>
<feature type="compositionally biased region" description="Acidic residues" evidence="1">
    <location>
        <begin position="7"/>
        <end position="16"/>
    </location>
</feature>
<sequence length="749" mass="82763">MTRIIQDSDDEFDDALEQSPAQSRHRDASQQPSNKISVPRKLGTGSTAESLKRTFEAAHRAHFQSKTIQSIPTAPHEQYEDELSMSQSESKSKRRKTMIEMSPHKSPGIESQGRRSLKTYGRSKSLFSSPYLGVEREGLQPPKDNTTDSIWDLEETIGMQYVEREPMALFPEGSSTIPDATATQQQLMEEVMAPAFRGLEPGSGIDLPHLEPEKSSVPWSEFLKSPGTNELETVHSNLQCQPFSHIDAASQQHIASGPSDPIFVTCKGSPHVQSPDLSQDSRCTPLPNEHRSKDTEKLPKSNSLVNEHISSAEQGMLVRPKEHEQQNEIVLATSGEERKQQSYPTSESDDCLAGGQLSQEQYKPRPSRSRSWKVLEQTSIDYSVKPEKASRKKSKRSKTTGWMEAIDVTMTPRRVRQICEMGFTPSTAQRALKESNGDVSRTVEWLVTNGSMEDTDELGSPRSSRLRAKAKKSSLTLDKPTEGLEPSLGKERSSPQKINRRVSFSIRNEADAILIGASRNVPVENLIAPEHVELAENKHPQAGIHSPKGKETMLQEAEKIRDVSPQVPEAHAINSVLSRKPKRRKTTLDQPESVLEEYQDVALEPVKEKKRGRGRPRKEPNPSISAVAEPEDQSIVNVDSMAPADSVNSGQGIDNALQKMGLNVSPIVDLAKDRNADQYPQGGAGAIEPPTSTPPSKTMPVPVETTQTPEKQTKPANPAHSPLSKGKVPYRVGLSKRARIAPLLKIVKK</sequence>
<accession>A0A9P4KDU7</accession>
<dbReference type="EMBL" id="ML986595">
    <property type="protein sequence ID" value="KAF2266843.1"/>
    <property type="molecule type" value="Genomic_DNA"/>
</dbReference>
<feature type="region of interest" description="Disordered" evidence="1">
    <location>
        <begin position="561"/>
        <end position="634"/>
    </location>
</feature>
<evidence type="ECO:0000256" key="1">
    <source>
        <dbReference type="SAM" id="MobiDB-lite"/>
    </source>
</evidence>
<feature type="compositionally biased region" description="Basic and acidic residues" evidence="1">
    <location>
        <begin position="288"/>
        <end position="299"/>
    </location>
</feature>
<feature type="domain" description="UBA" evidence="2">
    <location>
        <begin position="409"/>
        <end position="449"/>
    </location>
</feature>
<dbReference type="PROSITE" id="PS50030">
    <property type="entry name" value="UBA"/>
    <property type="match status" value="1"/>
</dbReference>
<reference evidence="4" key="1">
    <citation type="journal article" date="2020" name="Stud. Mycol.">
        <title>101 Dothideomycetes genomes: A test case for predicting lifestyles and emergence of pathogens.</title>
        <authorList>
            <person name="Haridas S."/>
            <person name="Albert R."/>
            <person name="Binder M."/>
            <person name="Bloem J."/>
            <person name="LaButti K."/>
            <person name="Salamov A."/>
            <person name="Andreopoulos B."/>
            <person name="Baker S."/>
            <person name="Barry K."/>
            <person name="Bills G."/>
            <person name="Bluhm B."/>
            <person name="Cannon C."/>
            <person name="Castanera R."/>
            <person name="Culley D."/>
            <person name="Daum C."/>
            <person name="Ezra D."/>
            <person name="Gonzalez J."/>
            <person name="Henrissat B."/>
            <person name="Kuo A."/>
            <person name="Liang C."/>
            <person name="Lipzen A."/>
            <person name="Lutzoni F."/>
            <person name="Magnuson J."/>
            <person name="Mondo S."/>
            <person name="Nolan M."/>
            <person name="Ohm R."/>
            <person name="Pangilinan J."/>
            <person name="Park H.-J."/>
            <person name="Ramirez L."/>
            <person name="Alfaro M."/>
            <person name="Sun H."/>
            <person name="Tritt A."/>
            <person name="Yoshinaga Y."/>
            <person name="Zwiers L.-H."/>
            <person name="Turgeon B."/>
            <person name="Goodwin S."/>
            <person name="Spatafora J."/>
            <person name="Crous P."/>
            <person name="Grigoriev I."/>
        </authorList>
    </citation>
    <scope>NUCLEOTIDE SEQUENCE [LARGE SCALE GENOMIC DNA]</scope>
    <source>
        <strain evidence="4">CBS 304.66</strain>
    </source>
</reference>